<dbReference type="EMBL" id="LXIE01000048">
    <property type="protein sequence ID" value="OAD90347.1"/>
    <property type="molecule type" value="Genomic_DNA"/>
</dbReference>
<proteinExistence type="predicted"/>
<dbReference type="AlphaFoldDB" id="A0A1A9LB94"/>
<keyword evidence="2" id="KW-1185">Reference proteome</keyword>
<reference evidence="1 2" key="1">
    <citation type="submission" date="2016-05" db="EMBL/GenBank/DDBJ databases">
        <title>Genome sequencing of Vitellibacter soesokkakensis RSSK-12.</title>
        <authorList>
            <person name="Thevarajoo S."/>
            <person name="Selvaratnam C."/>
            <person name="Goh K.M."/>
            <person name="Chan K.-G."/>
            <person name="Chong C.S."/>
        </authorList>
    </citation>
    <scope>NUCLEOTIDE SEQUENCE [LARGE SCALE GENOMIC DNA]</scope>
    <source>
        <strain evidence="1 2">RSSK-12</strain>
    </source>
</reference>
<dbReference type="RefSeq" id="WP_068762858.1">
    <property type="nucleotide sequence ID" value="NZ_LXIE01000048.1"/>
</dbReference>
<comment type="caution">
    <text evidence="1">The sequence shown here is derived from an EMBL/GenBank/DDBJ whole genome shotgun (WGS) entry which is preliminary data.</text>
</comment>
<sequence>MKQILIIIFIFFIITSCKRDLIKDGILMAEREAPIGFNHLRVFRDSTFEFEYKSFPNSKLHTGKIRIKNDTIIFKYDDSIPAFGDKAIIDGKKLIYTNGNYNEILEIWLDSISD</sequence>
<evidence type="ECO:0000313" key="2">
    <source>
        <dbReference type="Proteomes" id="UP000077552"/>
    </source>
</evidence>
<protein>
    <submittedName>
        <fullName evidence="1">Uncharacterized protein</fullName>
    </submittedName>
</protein>
<accession>A0A1A9LB94</accession>
<name>A0A1A9LB94_9FLAO</name>
<organism evidence="1 2">
    <name type="scientific">Aequorivita soesokkakensis</name>
    <dbReference type="NCBI Taxonomy" id="1385699"/>
    <lineage>
        <taxon>Bacteria</taxon>
        <taxon>Pseudomonadati</taxon>
        <taxon>Bacteroidota</taxon>
        <taxon>Flavobacteriia</taxon>
        <taxon>Flavobacteriales</taxon>
        <taxon>Flavobacteriaceae</taxon>
        <taxon>Aequorivita</taxon>
    </lineage>
</organism>
<dbReference type="Proteomes" id="UP000077552">
    <property type="component" value="Unassembled WGS sequence"/>
</dbReference>
<evidence type="ECO:0000313" key="1">
    <source>
        <dbReference type="EMBL" id="OAD90347.1"/>
    </source>
</evidence>
<dbReference type="PROSITE" id="PS51257">
    <property type="entry name" value="PROKAR_LIPOPROTEIN"/>
    <property type="match status" value="1"/>
</dbReference>
<gene>
    <name evidence="1" type="ORF">A7A78_06355</name>
</gene>
<dbReference type="OrthoDB" id="1268174at2"/>